<proteinExistence type="predicted"/>
<organism evidence="1 2">
    <name type="scientific">Hibiscus sabdariffa</name>
    <name type="common">roselle</name>
    <dbReference type="NCBI Taxonomy" id="183260"/>
    <lineage>
        <taxon>Eukaryota</taxon>
        <taxon>Viridiplantae</taxon>
        <taxon>Streptophyta</taxon>
        <taxon>Embryophyta</taxon>
        <taxon>Tracheophyta</taxon>
        <taxon>Spermatophyta</taxon>
        <taxon>Magnoliopsida</taxon>
        <taxon>eudicotyledons</taxon>
        <taxon>Gunneridae</taxon>
        <taxon>Pentapetalae</taxon>
        <taxon>rosids</taxon>
        <taxon>malvids</taxon>
        <taxon>Malvales</taxon>
        <taxon>Malvaceae</taxon>
        <taxon>Malvoideae</taxon>
        <taxon>Hibiscus</taxon>
    </lineage>
</organism>
<evidence type="ECO:0000313" key="1">
    <source>
        <dbReference type="EMBL" id="KAK8589926.1"/>
    </source>
</evidence>
<reference evidence="1 2" key="1">
    <citation type="journal article" date="2024" name="G3 (Bethesda)">
        <title>Genome assembly of Hibiscus sabdariffa L. provides insights into metabolisms of medicinal natural products.</title>
        <authorList>
            <person name="Kim T."/>
        </authorList>
    </citation>
    <scope>NUCLEOTIDE SEQUENCE [LARGE SCALE GENOMIC DNA]</scope>
    <source>
        <strain evidence="1">TK-2024</strain>
        <tissue evidence="1">Old leaves</tissue>
    </source>
</reference>
<comment type="caution">
    <text evidence="1">The sequence shown here is derived from an EMBL/GenBank/DDBJ whole genome shotgun (WGS) entry which is preliminary data.</text>
</comment>
<accession>A0ABR2G078</accession>
<keyword evidence="2" id="KW-1185">Reference proteome</keyword>
<protein>
    <submittedName>
        <fullName evidence="1">Uncharacterized protein</fullName>
    </submittedName>
</protein>
<dbReference type="EMBL" id="JBBPBM010000004">
    <property type="protein sequence ID" value="KAK8589926.1"/>
    <property type="molecule type" value="Genomic_DNA"/>
</dbReference>
<name>A0ABR2G078_9ROSI</name>
<dbReference type="Proteomes" id="UP001472677">
    <property type="component" value="Unassembled WGS sequence"/>
</dbReference>
<gene>
    <name evidence="1" type="ORF">V6N12_024315</name>
</gene>
<evidence type="ECO:0000313" key="2">
    <source>
        <dbReference type="Proteomes" id="UP001472677"/>
    </source>
</evidence>
<sequence length="81" mass="8504">MIIVDKSSSLNVGVIASPLPLKPLVVTPWPSALQNGRSVIAGSSNKFSVLAAPVETILPDPVFVHLHEEMVEDVTTGIDSA</sequence>